<dbReference type="EMBL" id="JAKIKS010000085">
    <property type="protein sequence ID" value="MCL1126377.1"/>
    <property type="molecule type" value="Genomic_DNA"/>
</dbReference>
<gene>
    <name evidence="11" type="ORF">L2764_18275</name>
</gene>
<keyword evidence="4 9" id="KW-0732">Signal</keyword>
<comment type="caution">
    <text evidence="11">The sequence shown here is derived from an EMBL/GenBank/DDBJ whole genome shotgun (WGS) entry which is preliminary data.</text>
</comment>
<evidence type="ECO:0000313" key="11">
    <source>
        <dbReference type="EMBL" id="MCL1126377.1"/>
    </source>
</evidence>
<evidence type="ECO:0000256" key="6">
    <source>
        <dbReference type="ARBA" id="ARBA00022833"/>
    </source>
</evidence>
<dbReference type="RefSeq" id="WP_248941766.1">
    <property type="nucleotide sequence ID" value="NZ_JAKIKS010000085.1"/>
</dbReference>
<dbReference type="PANTHER" id="PTHR47466:SF1">
    <property type="entry name" value="METALLOPROTEASE MEP1 (AFU_ORTHOLOGUE AFUA_1G07730)-RELATED"/>
    <property type="match status" value="1"/>
</dbReference>
<evidence type="ECO:0000256" key="9">
    <source>
        <dbReference type="SAM" id="SignalP"/>
    </source>
</evidence>
<evidence type="ECO:0000256" key="4">
    <source>
        <dbReference type="ARBA" id="ARBA00022729"/>
    </source>
</evidence>
<keyword evidence="6" id="KW-0862">Zinc</keyword>
<evidence type="ECO:0000256" key="2">
    <source>
        <dbReference type="ARBA" id="ARBA00022670"/>
    </source>
</evidence>
<dbReference type="InterPro" id="IPR024079">
    <property type="entry name" value="MetalloPept_cat_dom_sf"/>
</dbReference>
<dbReference type="PANTHER" id="PTHR47466">
    <property type="match status" value="1"/>
</dbReference>
<dbReference type="CDD" id="cd04275">
    <property type="entry name" value="ZnMc_pappalysin_like"/>
    <property type="match status" value="1"/>
</dbReference>
<evidence type="ECO:0000259" key="10">
    <source>
        <dbReference type="Pfam" id="PF05572"/>
    </source>
</evidence>
<evidence type="ECO:0000256" key="5">
    <source>
        <dbReference type="ARBA" id="ARBA00022801"/>
    </source>
</evidence>
<accession>A0ABT0LF85</accession>
<keyword evidence="7 11" id="KW-0482">Metalloprotease</keyword>
<dbReference type="Pfam" id="PF05572">
    <property type="entry name" value="Peptidase_M43"/>
    <property type="match status" value="1"/>
</dbReference>
<keyword evidence="5" id="KW-0378">Hydrolase</keyword>
<dbReference type="Gene3D" id="3.40.390.10">
    <property type="entry name" value="Collagenase (Catalytic Domain)"/>
    <property type="match status" value="1"/>
</dbReference>
<dbReference type="SUPFAM" id="SSF55486">
    <property type="entry name" value="Metalloproteases ('zincins'), catalytic domain"/>
    <property type="match status" value="1"/>
</dbReference>
<keyword evidence="8" id="KW-1015">Disulfide bond</keyword>
<reference evidence="11 12" key="1">
    <citation type="submission" date="2022-01" db="EMBL/GenBank/DDBJ databases">
        <title>Whole genome-based taxonomy of the Shewanellaceae.</title>
        <authorList>
            <person name="Martin-Rodriguez A.J."/>
        </authorList>
    </citation>
    <scope>NUCLEOTIDE SEQUENCE [LARGE SCALE GENOMIC DNA]</scope>
    <source>
        <strain evidence="11 12">DSM 17177</strain>
    </source>
</reference>
<keyword evidence="2" id="KW-0645">Protease</keyword>
<dbReference type="InterPro" id="IPR018247">
    <property type="entry name" value="EF_Hand_1_Ca_BS"/>
</dbReference>
<dbReference type="GO" id="GO:0008237">
    <property type="term" value="F:metallopeptidase activity"/>
    <property type="evidence" value="ECO:0007669"/>
    <property type="project" value="UniProtKB-KW"/>
</dbReference>
<organism evidence="11 12">
    <name type="scientific">Shewanella surugensis</name>
    <dbReference type="NCBI Taxonomy" id="212020"/>
    <lineage>
        <taxon>Bacteria</taxon>
        <taxon>Pseudomonadati</taxon>
        <taxon>Pseudomonadota</taxon>
        <taxon>Gammaproteobacteria</taxon>
        <taxon>Alteromonadales</taxon>
        <taxon>Shewanellaceae</taxon>
        <taxon>Shewanella</taxon>
    </lineage>
</organism>
<proteinExistence type="inferred from homology"/>
<dbReference type="PROSITE" id="PS00018">
    <property type="entry name" value="EF_HAND_1"/>
    <property type="match status" value="1"/>
</dbReference>
<evidence type="ECO:0000313" key="12">
    <source>
        <dbReference type="Proteomes" id="UP001203423"/>
    </source>
</evidence>
<dbReference type="Proteomes" id="UP001203423">
    <property type="component" value="Unassembled WGS sequence"/>
</dbReference>
<comment type="similarity">
    <text evidence="1">Belongs to the peptidase M43B family.</text>
</comment>
<evidence type="ECO:0000256" key="1">
    <source>
        <dbReference type="ARBA" id="ARBA00008721"/>
    </source>
</evidence>
<evidence type="ECO:0000256" key="8">
    <source>
        <dbReference type="ARBA" id="ARBA00023157"/>
    </source>
</evidence>
<feature type="domain" description="Peptidase M43 pregnancy-associated plasma-A" evidence="10">
    <location>
        <begin position="198"/>
        <end position="278"/>
    </location>
</feature>
<protein>
    <submittedName>
        <fullName evidence="11">Zinc metalloprotease</fullName>
    </submittedName>
</protein>
<keyword evidence="3" id="KW-0479">Metal-binding</keyword>
<sequence length="296" mass="32241">MKSNKIALIASALPLLFLPLLAQSEAINSFEHDNTNNRYCGTEHPSDKEAMMKEKHFQDLRIKASRSASDLRSIASVSVDVYMHIVTDSNNNGQVSTADINAQMVVLNSAYSTTPFTFNLVSTDVSQNDSWFNAGYGSSAERQMKTALRQGDASDLNFYTNNADGLLGWATFPSDYASDPSNDGVVVLFESLPNGSAFPYSEGDTGTHEVGHWLGLYHTFQGGCRGSGDFVSDTPAERSAAYGCPVNRDSCTRGTNAAGLDPINNFMDYTDDSCMYELSEGQSIRADELSSTYRNL</sequence>
<dbReference type="InterPro" id="IPR008754">
    <property type="entry name" value="Peptidase_M43"/>
</dbReference>
<name>A0ABT0LF85_9GAMM</name>
<keyword evidence="12" id="KW-1185">Reference proteome</keyword>
<evidence type="ECO:0000256" key="7">
    <source>
        <dbReference type="ARBA" id="ARBA00023049"/>
    </source>
</evidence>
<evidence type="ECO:0000256" key="3">
    <source>
        <dbReference type="ARBA" id="ARBA00022723"/>
    </source>
</evidence>
<feature type="signal peptide" evidence="9">
    <location>
        <begin position="1"/>
        <end position="22"/>
    </location>
</feature>
<feature type="chain" id="PRO_5045877665" evidence="9">
    <location>
        <begin position="23"/>
        <end position="296"/>
    </location>
</feature>